<dbReference type="GO" id="GO:0005741">
    <property type="term" value="C:mitochondrial outer membrane"/>
    <property type="evidence" value="ECO:0007669"/>
    <property type="project" value="UniProtKB-SubCell"/>
</dbReference>
<comment type="caution">
    <text evidence="19">The sequence shown here is derived from an EMBL/GenBank/DDBJ whole genome shotgun (WGS) entry which is preliminary data.</text>
</comment>
<dbReference type="SUPFAM" id="SSF55856">
    <property type="entry name" value="Cytochrome b5-like heme/steroid binding domain"/>
    <property type="match status" value="1"/>
</dbReference>
<keyword evidence="6 16" id="KW-0812">Transmembrane</keyword>
<dbReference type="SUPFAM" id="SSF52343">
    <property type="entry name" value="Ferredoxin reductase-like, C-terminal NADP-linked domain"/>
    <property type="match status" value="1"/>
</dbReference>
<keyword evidence="14 16" id="KW-0472">Membrane</keyword>
<evidence type="ECO:0000259" key="18">
    <source>
        <dbReference type="PROSITE" id="PS51384"/>
    </source>
</evidence>
<evidence type="ECO:0000256" key="9">
    <source>
        <dbReference type="ARBA" id="ARBA00022827"/>
    </source>
</evidence>
<feature type="binding site" evidence="15">
    <location>
        <position position="291"/>
    </location>
    <ligand>
        <name>FAD</name>
        <dbReference type="ChEBI" id="CHEBI:57692"/>
    </ligand>
</feature>
<keyword evidence="9 15" id="KW-0274">FAD</keyword>
<evidence type="ECO:0000256" key="16">
    <source>
        <dbReference type="SAM" id="Phobius"/>
    </source>
</evidence>
<dbReference type="InterPro" id="IPR001433">
    <property type="entry name" value="OxRdtase_FAD/NAD-bd"/>
</dbReference>
<dbReference type="FunFam" id="3.10.120.10:FF:000002">
    <property type="entry name" value="Cytochrome b5 type B"/>
    <property type="match status" value="1"/>
</dbReference>
<dbReference type="InterPro" id="IPR001199">
    <property type="entry name" value="Cyt_B5-like_heme/steroid-bd"/>
</dbReference>
<dbReference type="GeneID" id="80884952"/>
<evidence type="ECO:0000256" key="12">
    <source>
        <dbReference type="ARBA" id="ARBA00023004"/>
    </source>
</evidence>
<feature type="binding site" evidence="15">
    <location>
        <position position="289"/>
    </location>
    <ligand>
        <name>FAD</name>
        <dbReference type="ChEBI" id="CHEBI:57692"/>
    </ligand>
</feature>
<feature type="binding site" evidence="15">
    <location>
        <position position="357"/>
    </location>
    <ligand>
        <name>FAD</name>
        <dbReference type="ChEBI" id="CHEBI:57692"/>
    </ligand>
</feature>
<proteinExistence type="inferred from homology"/>
<dbReference type="InterPro" id="IPR001834">
    <property type="entry name" value="CBR-like"/>
</dbReference>
<keyword evidence="11" id="KW-0560">Oxidoreductase</keyword>
<dbReference type="GO" id="GO:0046872">
    <property type="term" value="F:metal ion binding"/>
    <property type="evidence" value="ECO:0007669"/>
    <property type="project" value="UniProtKB-KW"/>
</dbReference>
<dbReference type="InterPro" id="IPR039261">
    <property type="entry name" value="FNR_nucleotide-bd"/>
</dbReference>
<dbReference type="SUPFAM" id="SSF63380">
    <property type="entry name" value="Riboflavin synthase domain-like"/>
    <property type="match status" value="1"/>
</dbReference>
<keyword evidence="12" id="KW-0408">Iron</keyword>
<dbReference type="EMBL" id="JARPMG010000016">
    <property type="protein sequence ID" value="KAJ8096484.1"/>
    <property type="molecule type" value="Genomic_DNA"/>
</dbReference>
<dbReference type="GO" id="GO:0005783">
    <property type="term" value="C:endoplasmic reticulum"/>
    <property type="evidence" value="ECO:0007669"/>
    <property type="project" value="TreeGrafter"/>
</dbReference>
<feature type="domain" description="FAD-binding FR-type" evidence="18">
    <location>
        <begin position="237"/>
        <end position="340"/>
    </location>
</feature>
<dbReference type="RefSeq" id="XP_056039934.1">
    <property type="nucleotide sequence ID" value="XM_056189786.1"/>
</dbReference>
<accession>A0AAD7QJS9</accession>
<feature type="binding site" evidence="15">
    <location>
        <position position="315"/>
    </location>
    <ligand>
        <name>FAD</name>
        <dbReference type="ChEBI" id="CHEBI:57692"/>
    </ligand>
</feature>
<evidence type="ECO:0000256" key="14">
    <source>
        <dbReference type="ARBA" id="ARBA00023136"/>
    </source>
</evidence>
<keyword evidence="13" id="KW-0520">NAD</keyword>
<dbReference type="Gene3D" id="2.40.30.10">
    <property type="entry name" value="Translation factors"/>
    <property type="match status" value="1"/>
</dbReference>
<evidence type="ECO:0000256" key="8">
    <source>
        <dbReference type="ARBA" id="ARBA00022787"/>
    </source>
</evidence>
<dbReference type="Gene3D" id="3.10.120.10">
    <property type="entry name" value="Cytochrome b5-like heme/steroid binding domain"/>
    <property type="match status" value="1"/>
</dbReference>
<evidence type="ECO:0000256" key="1">
    <source>
        <dbReference type="ARBA" id="ARBA00001974"/>
    </source>
</evidence>
<dbReference type="InterPro" id="IPR008333">
    <property type="entry name" value="Cbr1-like_FAD-bd_dom"/>
</dbReference>
<keyword evidence="10 16" id="KW-1133">Transmembrane helix</keyword>
<dbReference type="Gene3D" id="3.40.50.80">
    <property type="entry name" value="Nucleotide-binding domain of ferredoxin-NADP reductase (FNR) module"/>
    <property type="match status" value="1"/>
</dbReference>
<dbReference type="PRINTS" id="PR00406">
    <property type="entry name" value="CYTB5RDTASE"/>
</dbReference>
<dbReference type="InterPro" id="IPR017938">
    <property type="entry name" value="Riboflavin_synthase-like_b-brl"/>
</dbReference>
<dbReference type="PANTHER" id="PTHR19370">
    <property type="entry name" value="NADH-CYTOCHROME B5 REDUCTASE"/>
    <property type="match status" value="1"/>
</dbReference>
<dbReference type="PROSITE" id="PS50255">
    <property type="entry name" value="CYTOCHROME_B5_2"/>
    <property type="match status" value="1"/>
</dbReference>
<feature type="domain" description="Cytochrome b5 heme-binding" evidence="17">
    <location>
        <begin position="20"/>
        <end position="96"/>
    </location>
</feature>
<evidence type="ECO:0000256" key="4">
    <source>
        <dbReference type="ARBA" id="ARBA00022617"/>
    </source>
</evidence>
<dbReference type="Pfam" id="PF00970">
    <property type="entry name" value="FAD_binding_6"/>
    <property type="match status" value="1"/>
</dbReference>
<evidence type="ECO:0000256" key="15">
    <source>
        <dbReference type="PIRSR" id="PIRSR601834-1"/>
    </source>
</evidence>
<dbReference type="GO" id="GO:0016491">
    <property type="term" value="F:oxidoreductase activity"/>
    <property type="evidence" value="ECO:0007669"/>
    <property type="project" value="UniProtKB-KW"/>
</dbReference>
<keyword evidence="8" id="KW-0496">Mitochondrion</keyword>
<keyword evidence="8" id="KW-1000">Mitochondrion outer membrane</keyword>
<feature type="transmembrane region" description="Helical" evidence="16">
    <location>
        <begin position="183"/>
        <end position="202"/>
    </location>
</feature>
<dbReference type="Pfam" id="PF00173">
    <property type="entry name" value="Cyt-b5"/>
    <property type="match status" value="1"/>
</dbReference>
<evidence type="ECO:0000256" key="2">
    <source>
        <dbReference type="ARBA" id="ARBA00004294"/>
    </source>
</evidence>
<dbReference type="AlphaFoldDB" id="A0AAD7QJS9"/>
<evidence type="ECO:0000256" key="3">
    <source>
        <dbReference type="ARBA" id="ARBA00006105"/>
    </source>
</evidence>
<dbReference type="PRINTS" id="PR00371">
    <property type="entry name" value="FPNCR"/>
</dbReference>
<dbReference type="PRINTS" id="PR00363">
    <property type="entry name" value="CYTOCHROMEB5"/>
</dbReference>
<keyword evidence="5 15" id="KW-0285">Flavoprotein</keyword>
<comment type="similarity">
    <text evidence="3">Belongs to the flavoprotein pyridine nucleotide cytochrome reductase family.</text>
</comment>
<dbReference type="InterPro" id="IPR001709">
    <property type="entry name" value="Flavoprot_Pyr_Nucl_cyt_Rdtase"/>
</dbReference>
<evidence type="ECO:0000256" key="5">
    <source>
        <dbReference type="ARBA" id="ARBA00022630"/>
    </source>
</evidence>
<evidence type="ECO:0000256" key="7">
    <source>
        <dbReference type="ARBA" id="ARBA00022723"/>
    </source>
</evidence>
<comment type="cofactor">
    <cofactor evidence="1 15">
        <name>FAD</name>
        <dbReference type="ChEBI" id="CHEBI:57692"/>
    </cofactor>
</comment>
<dbReference type="InterPro" id="IPR017927">
    <property type="entry name" value="FAD-bd_FR_type"/>
</dbReference>
<evidence type="ECO:0000313" key="20">
    <source>
        <dbReference type="Proteomes" id="UP001217417"/>
    </source>
</evidence>
<evidence type="ECO:0000256" key="11">
    <source>
        <dbReference type="ARBA" id="ARBA00023002"/>
    </source>
</evidence>
<evidence type="ECO:0000313" key="19">
    <source>
        <dbReference type="EMBL" id="KAJ8096484.1"/>
    </source>
</evidence>
<dbReference type="CDD" id="cd06183">
    <property type="entry name" value="cyt_b5_reduct_like"/>
    <property type="match status" value="1"/>
</dbReference>
<keyword evidence="20" id="KW-1185">Reference proteome</keyword>
<dbReference type="SMART" id="SM01117">
    <property type="entry name" value="Cyt-b5"/>
    <property type="match status" value="1"/>
</dbReference>
<gene>
    <name evidence="19" type="ORF">POJ06DRAFT_279171</name>
</gene>
<dbReference type="Proteomes" id="UP001217417">
    <property type="component" value="Unassembled WGS sequence"/>
</dbReference>
<protein>
    <submittedName>
        <fullName evidence="19">Uncharacterized protein</fullName>
    </submittedName>
</protein>
<dbReference type="PROSITE" id="PS51384">
    <property type="entry name" value="FAD_FR"/>
    <property type="match status" value="1"/>
</dbReference>
<evidence type="ECO:0000256" key="13">
    <source>
        <dbReference type="ARBA" id="ARBA00023027"/>
    </source>
</evidence>
<reference evidence="19" key="1">
    <citation type="submission" date="2023-03" db="EMBL/GenBank/DDBJ databases">
        <title>Near-Complete genome sequence of Lipomyces tetrasporous NRRL Y-64009, an oleaginous yeast capable of growing on lignocellulosic hydrolysates.</title>
        <authorList>
            <consortium name="Lawrence Berkeley National Laboratory"/>
            <person name="Jagtap S.S."/>
            <person name="Liu J.-J."/>
            <person name="Walukiewicz H.E."/>
            <person name="Pangilinan J."/>
            <person name="Lipzen A."/>
            <person name="Ahrendt S."/>
            <person name="Koriabine M."/>
            <person name="Cobaugh K."/>
            <person name="Salamov A."/>
            <person name="Yoshinaga Y."/>
            <person name="Ng V."/>
            <person name="Daum C."/>
            <person name="Grigoriev I.V."/>
            <person name="Slininger P.J."/>
            <person name="Dien B.S."/>
            <person name="Jin Y.-S."/>
            <person name="Rao C.V."/>
        </authorList>
    </citation>
    <scope>NUCLEOTIDE SEQUENCE</scope>
    <source>
        <strain evidence="19">NRRL Y-64009</strain>
    </source>
</reference>
<feature type="binding site" evidence="15">
    <location>
        <position position="306"/>
    </location>
    <ligand>
        <name>FAD</name>
        <dbReference type="ChEBI" id="CHEBI:57692"/>
    </ligand>
</feature>
<dbReference type="FunFam" id="3.40.50.80:FF:000019">
    <property type="entry name" value="NADH-cytochrome b5 reductase"/>
    <property type="match status" value="1"/>
</dbReference>
<name>A0AAD7QJS9_9ASCO</name>
<organism evidence="19 20">
    <name type="scientific">Lipomyces tetrasporus</name>
    <dbReference type="NCBI Taxonomy" id="54092"/>
    <lineage>
        <taxon>Eukaryota</taxon>
        <taxon>Fungi</taxon>
        <taxon>Dikarya</taxon>
        <taxon>Ascomycota</taxon>
        <taxon>Saccharomycotina</taxon>
        <taxon>Lipomycetes</taxon>
        <taxon>Lipomycetales</taxon>
        <taxon>Lipomycetaceae</taxon>
        <taxon>Lipomyces</taxon>
    </lineage>
</organism>
<keyword evidence="7" id="KW-0479">Metal-binding</keyword>
<feature type="transmembrane region" description="Helical" evidence="16">
    <location>
        <begin position="140"/>
        <end position="163"/>
    </location>
</feature>
<sequence>MTASPDRKELKAEWKNEVEVKRIAMQEIAKHKTKDDNWIIIHGKVYDVTDYGKDHPGGPDILLEVAGTDATSAYEDVGHSEDAAEIMHRYLVGVIEGASLDGGEARKTSSQQLTHVIVRRHEIEQSAPQTKRILNLRIELAAFAVGTAGLTYFINSCHLLPSLTVSGFHATGSQAAHAGFTQGFFTASAALGIVGLAGLRYLSSASETRSFSSYAAHLQSASPAGATFQPAGVLNPSVYRKFTLQRKDELSDGIYRFFFDLPTKYSVLGLPIGQHVAIRAMIDDHTVVRSYTPVSNNRDLGRLELLIRVYPKGLMGNYLKNLKIGESADIRGPKGAMKYRRSMCKEIGMIGGGTGITPLYQLIRAICEDPKDNTKISVIYGNRSESDIMLRGKLDHYARVTPHKFKIYYTLDQPGPEWTDGKGHVTKDLIKAKMPQVSPDAKILLCGPPGMVNAMKNNLVELGFEAPGGVSKMSDQIFCF</sequence>
<dbReference type="InterPro" id="IPR036400">
    <property type="entry name" value="Cyt_B5-like_heme/steroid_sf"/>
</dbReference>
<dbReference type="PANTHER" id="PTHR19370:SF178">
    <property type="entry name" value="CYTOCHROME-B5 REDUCTASE"/>
    <property type="match status" value="1"/>
</dbReference>
<evidence type="ECO:0000259" key="17">
    <source>
        <dbReference type="PROSITE" id="PS50255"/>
    </source>
</evidence>
<evidence type="ECO:0000256" key="6">
    <source>
        <dbReference type="ARBA" id="ARBA00022692"/>
    </source>
</evidence>
<comment type="subcellular location">
    <subcellularLocation>
        <location evidence="2">Mitochondrion outer membrane</location>
    </subcellularLocation>
</comment>
<dbReference type="Pfam" id="PF00175">
    <property type="entry name" value="NAD_binding_1"/>
    <property type="match status" value="1"/>
</dbReference>
<keyword evidence="4" id="KW-0349">Heme</keyword>
<evidence type="ECO:0000256" key="10">
    <source>
        <dbReference type="ARBA" id="ARBA00022989"/>
    </source>
</evidence>